<name>A0A920CU97_9BACL</name>
<evidence type="ECO:0000313" key="3">
    <source>
        <dbReference type="EMBL" id="GIP16777.1"/>
    </source>
</evidence>
<feature type="region of interest" description="Disordered" evidence="1">
    <location>
        <begin position="52"/>
        <end position="106"/>
    </location>
</feature>
<dbReference type="Pfam" id="PF13453">
    <property type="entry name" value="Zn_ribbon_TFIIB"/>
    <property type="match status" value="1"/>
</dbReference>
<dbReference type="EMBL" id="BOSE01000004">
    <property type="protein sequence ID" value="GIP16777.1"/>
    <property type="molecule type" value="Genomic_DNA"/>
</dbReference>
<comment type="caution">
    <text evidence="3">The sequence shown here is derived from an EMBL/GenBank/DDBJ whole genome shotgun (WGS) entry which is preliminary data.</text>
</comment>
<dbReference type="Proteomes" id="UP000683139">
    <property type="component" value="Unassembled WGS sequence"/>
</dbReference>
<evidence type="ECO:0000259" key="2">
    <source>
        <dbReference type="Pfam" id="PF13453"/>
    </source>
</evidence>
<reference evidence="3" key="1">
    <citation type="submission" date="2021-03" db="EMBL/GenBank/DDBJ databases">
        <title>Antimicrobial resistance genes in bacteria isolated from Japanese honey, and their potential for conferring macrolide and lincosamide resistance in the American foulbrood pathogen Paenibacillus larvae.</title>
        <authorList>
            <person name="Okamoto M."/>
            <person name="Kumagai M."/>
            <person name="Kanamori H."/>
            <person name="Takamatsu D."/>
        </authorList>
    </citation>
    <scope>NUCLEOTIDE SEQUENCE</scope>
    <source>
        <strain evidence="3">J40TS1</strain>
    </source>
</reference>
<gene>
    <name evidence="3" type="ORF">J40TS1_24190</name>
</gene>
<sequence>MFCPVCDGISLREVEKNGVLIDVCPSCKGVWLDRGELDKLMKDVHAAHEEYDQLQSYVSDPRRKPYPSAPVHNPMPHSQHSYNPAYRKDYYDPHKSHKHYGYDKYGRPIKKKKKSVFNVLEDLFD</sequence>
<protein>
    <recommendedName>
        <fullName evidence="2">Transcription factor zinc-finger domain-containing protein</fullName>
    </recommendedName>
</protein>
<accession>A0A920CU97</accession>
<feature type="domain" description="Transcription factor zinc-finger" evidence="2">
    <location>
        <begin position="3"/>
        <end position="42"/>
    </location>
</feature>
<proteinExistence type="predicted"/>
<dbReference type="InterPro" id="IPR027392">
    <property type="entry name" value="TF_Znf"/>
</dbReference>
<dbReference type="RefSeq" id="WP_213515363.1">
    <property type="nucleotide sequence ID" value="NZ_BOSE01000004.1"/>
</dbReference>
<organism evidence="3 4">
    <name type="scientific">Paenibacillus montaniterrae</name>
    <dbReference type="NCBI Taxonomy" id="429341"/>
    <lineage>
        <taxon>Bacteria</taxon>
        <taxon>Bacillati</taxon>
        <taxon>Bacillota</taxon>
        <taxon>Bacilli</taxon>
        <taxon>Bacillales</taxon>
        <taxon>Paenibacillaceae</taxon>
        <taxon>Paenibacillus</taxon>
    </lineage>
</organism>
<evidence type="ECO:0000313" key="4">
    <source>
        <dbReference type="Proteomes" id="UP000683139"/>
    </source>
</evidence>
<dbReference type="AlphaFoldDB" id="A0A920CU97"/>
<evidence type="ECO:0000256" key="1">
    <source>
        <dbReference type="SAM" id="MobiDB-lite"/>
    </source>
</evidence>
<feature type="compositionally biased region" description="Basic and acidic residues" evidence="1">
    <location>
        <begin position="86"/>
        <end position="106"/>
    </location>
</feature>
<keyword evidence="4" id="KW-1185">Reference proteome</keyword>